<evidence type="ECO:0000256" key="14">
    <source>
        <dbReference type="ARBA" id="ARBA00056221"/>
    </source>
</evidence>
<feature type="transmembrane region" description="Helical" evidence="19">
    <location>
        <begin position="1081"/>
        <end position="1105"/>
    </location>
</feature>
<feature type="transmembrane region" description="Helical" evidence="19">
    <location>
        <begin position="1125"/>
        <end position="1146"/>
    </location>
</feature>
<evidence type="ECO:0000256" key="8">
    <source>
        <dbReference type="ARBA" id="ARBA00022723"/>
    </source>
</evidence>
<feature type="binding site" description="via carbamate group" evidence="16">
    <location>
        <position position="499"/>
    </location>
    <ligand>
        <name>Ni(2+)</name>
        <dbReference type="ChEBI" id="CHEBI:49786"/>
        <label>2</label>
    </ligand>
</feature>
<feature type="binding site" evidence="16">
    <location>
        <position position="642"/>
    </location>
    <ligand>
        <name>Ni(2+)</name>
        <dbReference type="ChEBI" id="CHEBI:49786"/>
        <label>1</label>
    </ligand>
</feature>
<dbReference type="SUPFAM" id="SSF51338">
    <property type="entry name" value="Composite domain of metallo-dependent hydrolases"/>
    <property type="match status" value="1"/>
</dbReference>
<feature type="domain" description="Urease" evidence="21">
    <location>
        <begin position="404"/>
        <end position="871"/>
    </location>
</feature>
<dbReference type="Pfam" id="PF00083">
    <property type="entry name" value="Sugar_tr"/>
    <property type="match status" value="1"/>
</dbReference>
<dbReference type="InterPro" id="IPR011059">
    <property type="entry name" value="Metal-dep_hydrolase_composite"/>
</dbReference>
<feature type="transmembrane region" description="Helical" evidence="19">
    <location>
        <begin position="1303"/>
        <end position="1324"/>
    </location>
</feature>
<evidence type="ECO:0000256" key="12">
    <source>
        <dbReference type="ARBA" id="ARBA00023136"/>
    </source>
</evidence>
<evidence type="ECO:0000256" key="10">
    <source>
        <dbReference type="ARBA" id="ARBA00022989"/>
    </source>
</evidence>
<dbReference type="InterPro" id="IPR002019">
    <property type="entry name" value="Urease_beta-like"/>
</dbReference>
<dbReference type="InterPro" id="IPR036461">
    <property type="entry name" value="Urease_betasu_sf"/>
</dbReference>
<feature type="transmembrane region" description="Helical" evidence="19">
    <location>
        <begin position="1260"/>
        <end position="1283"/>
    </location>
</feature>
<dbReference type="InterPro" id="IPR050069">
    <property type="entry name" value="Urease_subunit"/>
</dbReference>
<dbReference type="FunFam" id="3.30.280.10:FF:000001">
    <property type="entry name" value="Urease subunit alpha"/>
    <property type="match status" value="1"/>
</dbReference>
<dbReference type="GO" id="GO:0009039">
    <property type="term" value="F:urease activity"/>
    <property type="evidence" value="ECO:0007669"/>
    <property type="project" value="UniProtKB-EC"/>
</dbReference>
<dbReference type="Gene3D" id="1.20.1250.20">
    <property type="entry name" value="MFS general substrate transporter like domains"/>
    <property type="match status" value="2"/>
</dbReference>
<evidence type="ECO:0000256" key="4">
    <source>
        <dbReference type="ARBA" id="ARBA00012934"/>
    </source>
</evidence>
<dbReference type="InterPro" id="IPR020846">
    <property type="entry name" value="MFS_dom"/>
</dbReference>
<evidence type="ECO:0000256" key="13">
    <source>
        <dbReference type="ARBA" id="ARBA00030395"/>
    </source>
</evidence>
<comment type="subunit">
    <text evidence="3">Homohexamer.</text>
</comment>
<reference evidence="22 23" key="1">
    <citation type="submission" date="2024-01" db="EMBL/GenBank/DDBJ databases">
        <title>A draft genome for a cacao thread blight-causing isolate of Paramarasmius palmivorus.</title>
        <authorList>
            <person name="Baruah I.K."/>
            <person name="Bukari Y."/>
            <person name="Amoako-Attah I."/>
            <person name="Meinhardt L.W."/>
            <person name="Bailey B.A."/>
            <person name="Cohen S.P."/>
        </authorList>
    </citation>
    <scope>NUCLEOTIDE SEQUENCE [LARGE SCALE GENOMIC DNA]</scope>
    <source>
        <strain evidence="22 23">GH-12</strain>
    </source>
</reference>
<dbReference type="NCBIfam" id="TIGR01792">
    <property type="entry name" value="urease_alph"/>
    <property type="match status" value="1"/>
</dbReference>
<evidence type="ECO:0000256" key="6">
    <source>
        <dbReference type="ARBA" id="ARBA00022596"/>
    </source>
</evidence>
<keyword evidence="9 18" id="KW-0378">Hydrolase</keyword>
<evidence type="ECO:0000256" key="9">
    <source>
        <dbReference type="ARBA" id="ARBA00022801"/>
    </source>
</evidence>
<comment type="PTM">
    <text evidence="15">Carbamylation allows a single lysine to coordinate two nickel ions.</text>
</comment>
<dbReference type="CDD" id="cd00390">
    <property type="entry name" value="Urease_gamma"/>
    <property type="match status" value="1"/>
</dbReference>
<keyword evidence="11" id="KW-0843">Virulence</keyword>
<evidence type="ECO:0000256" key="11">
    <source>
        <dbReference type="ARBA" id="ARBA00023026"/>
    </source>
</evidence>
<comment type="function">
    <text evidence="14">Plays a nutritional role via nitrogen acquisition in the environment. Contributes to the central nervous system invasion by enhancing yeast sequestration within microcapillary beds (such as within the brain) during hematogenous spread, thereby facilitating blood-to-brain invasion by C.neoformans. Affects fitness within the mammalian phagosome, promoting non-lytic exocytosis while delaying intracellular replication and thus reducing phagolysosomal membrane damage, events that could facilitate cryptococcal dissemination when transported inside macrophages. Urease activity is also associated with the regulation of key intracellular metabolic pathways, including melanin biosynthesis, polyamine biosynthesis, as well as intracellular levels of proline and reactive oxygen species.</text>
</comment>
<keyword evidence="12 19" id="KW-0472">Membrane</keyword>
<dbReference type="SUPFAM" id="SSF51278">
    <property type="entry name" value="Urease, beta-subunit"/>
    <property type="match status" value="1"/>
</dbReference>
<dbReference type="InterPro" id="IPR005848">
    <property type="entry name" value="Urease_asu"/>
</dbReference>
<dbReference type="PROSITE" id="PS00217">
    <property type="entry name" value="SUGAR_TRANSPORT_2"/>
    <property type="match status" value="1"/>
</dbReference>
<dbReference type="Gene3D" id="2.10.150.10">
    <property type="entry name" value="Urease, beta subunit"/>
    <property type="match status" value="1"/>
</dbReference>
<dbReference type="Gene3D" id="3.30.280.10">
    <property type="entry name" value="Urease, gamma-like subunit"/>
    <property type="match status" value="1"/>
</dbReference>
<feature type="binding site" evidence="16">
    <location>
        <position position="554"/>
    </location>
    <ligand>
        <name>Ni(2+)</name>
        <dbReference type="ChEBI" id="CHEBI:49786"/>
        <label>2</label>
    </ligand>
</feature>
<dbReference type="Pfam" id="PF00547">
    <property type="entry name" value="Urease_gamma"/>
    <property type="match status" value="1"/>
</dbReference>
<keyword evidence="10 19" id="KW-1133">Transmembrane helix</keyword>
<dbReference type="InterPro" id="IPR006680">
    <property type="entry name" value="Amidohydro-rel"/>
</dbReference>
<dbReference type="CDD" id="cd00407">
    <property type="entry name" value="Urease_beta"/>
    <property type="match status" value="1"/>
</dbReference>
<dbReference type="InterPro" id="IPR002026">
    <property type="entry name" value="Urease_gamma/gamma-beta_su"/>
</dbReference>
<dbReference type="Gene3D" id="2.30.40.10">
    <property type="entry name" value="Urease, subunit C, domain 1"/>
    <property type="match status" value="1"/>
</dbReference>
<dbReference type="InterPro" id="IPR005828">
    <property type="entry name" value="MFS_sugar_transport-like"/>
</dbReference>
<dbReference type="Pfam" id="PF01979">
    <property type="entry name" value="Amidohydro_1"/>
    <property type="match status" value="1"/>
</dbReference>
<comment type="pathway">
    <text evidence="2">Nitrogen metabolism; urea degradation; CO(2) and NH(3) from urea (urease route): step 1/1.</text>
</comment>
<dbReference type="InterPro" id="IPR036463">
    <property type="entry name" value="Urease_gamma_sf"/>
</dbReference>
<organism evidence="22 23">
    <name type="scientific">Paramarasmius palmivorus</name>
    <dbReference type="NCBI Taxonomy" id="297713"/>
    <lineage>
        <taxon>Eukaryota</taxon>
        <taxon>Fungi</taxon>
        <taxon>Dikarya</taxon>
        <taxon>Basidiomycota</taxon>
        <taxon>Agaricomycotina</taxon>
        <taxon>Agaricomycetes</taxon>
        <taxon>Agaricomycetidae</taxon>
        <taxon>Agaricales</taxon>
        <taxon>Marasmiineae</taxon>
        <taxon>Marasmiaceae</taxon>
        <taxon>Paramarasmius</taxon>
    </lineage>
</organism>
<dbReference type="PROSITE" id="PS00145">
    <property type="entry name" value="UREASE_2"/>
    <property type="match status" value="1"/>
</dbReference>
<feature type="active site" description="Proton donor" evidence="17 18">
    <location>
        <position position="602"/>
    </location>
</feature>
<name>A0AAW0C9Y3_9AGAR</name>
<dbReference type="PRINTS" id="PR01752">
    <property type="entry name" value="UREASE"/>
</dbReference>
<dbReference type="SUPFAM" id="SSF51556">
    <property type="entry name" value="Metallo-dependent hydrolases"/>
    <property type="match status" value="1"/>
</dbReference>
<feature type="transmembrane region" description="Helical" evidence="19">
    <location>
        <begin position="984"/>
        <end position="1013"/>
    </location>
</feature>
<feature type="transmembrane region" description="Helical" evidence="19">
    <location>
        <begin position="1058"/>
        <end position="1075"/>
    </location>
</feature>
<feature type="binding site" evidence="16">
    <location>
        <position position="528"/>
    </location>
    <ligand>
        <name>Ni(2+)</name>
        <dbReference type="ChEBI" id="CHEBI:49786"/>
        <label>2</label>
    </ligand>
</feature>
<sequence>MHLLPREAEKLLLHHAGSLAQKRLARGCKLNAIEATSLIASVLQERIRDGIHSVAELMQHGKQILGRRHVLPSVPSMIEMIQVEGTFEDGVFLVTVHDPICTDEGNIQFALYGSFFPIPSDNLFPPSPPSSYAPEALPGAVVLSQSHGNTIKINVNRQRIKLKVTNNGDRPIQVGSHYHFIETNPYLSFDRLRAYGKRLDIPSGTAVRFEPGDSKTVTLVNIAGNRVISGGNNLASGVVTDLLSGKQDEILLRIQAGGFAHVEEPGALEVGEDTEIGRETYVAMYGPTVGDRVRLGDTELWIQVEYDKTVYGDEVKFGGGKTIREGMGQATNRSSASALDVVIVNALILDHSGIYKADIGIKNGLIHAIGKAGNPDTQEGVHPDLVIGNSTDVISAGGMIVTAGGIDAHVHFICPQLIDEALASGVTTLIGGGNGPSAGTSATTCSPGIRGIEEMIAASEGWAVNVGFTGKGNDAGGGAEGGLAKAVEESVLAGAIGLKLHEDWGTTPAAIERCLDVADKYDVQVAIHTDTLNESGFVESTIKAFGNRTIHTYHSEGAGGGHAPDIIIVCGQENVLPSSTNPTRPYAKNTLDEHLDMLMVCHHLSPSIPEDVSFAESRIRAETIAAEDILQDIGALSMISSDSQAMGRIGEVVSRTWRTASRMKEVRGPLLDLGDTTSFDNARAKRYVSKYTINPAITHGISHLVGDIAPTKLADLVLWRPAQFGSKPEMVLKSGVIIYSQMGEANASIPTIQPVYMKPMFGYMEALARKNSVTFVSAVSAAGAGGVYGAVAGLRNRGRRVEAVKGCRSVKKGDMQWNGLCPKVVVDPERYEVKVDGVVVSGKDEKGRMAEKDKKREPRPFLSYAGWVHQYSRSQLKEDCVRTAGDYCTIVIDLQPESSYNFLKGSQAIVSWILATTIALLSFTSRASPNTLLLIIRMFEKDEVATARTQLAQTSTSGAILDQRRRAALAEVDNAKFSWFHVKVCAVAGVGFFTDAYDIFAINIASVMLGYVYGTGEPGAEKLGPDQELGVKVATPVGTLVGQVLFGWLADMVGRKKMYGVELMIIIITTFAQALSGNGHAVGIIGVLVVWRFLLGVGIGGDYPLSAVISSEFASTRIRGRMMNAVFASQGWGNFAAALVALIITAAYKDSILADSDASRWNSVDFMWRILIGLGCVPGVVALYFRLTIPETPRFTMDIERNIAQASKDIEGILTSGKSSVDPDAVVQKAEAPRASWADFSAHFSKWENFKVLFGCGYSWFALDIAFYGLGLNSSVILQAIGFGTPFTSGPRGVFENLKNICVGNLILSAAGLIPGYWVCFLFIDSWGRKPIQLMGFASTDSDLTCVQGFGYDALNATSGAKKAFVFLYCLANFFQNFGPNTTTFIVPGEAFPTRYRSTAHGISAGSGKLGAIIAQVGFAQLKDIGGKDQFIKHILEIFALFMLTGIFSTLLIPETKGKSLEELSGEEQEGFYTGVAGRLEVVDSAGSSSTRH</sequence>
<evidence type="ECO:0000313" key="22">
    <source>
        <dbReference type="EMBL" id="KAK7035376.1"/>
    </source>
</evidence>
<feature type="transmembrane region" description="Helical" evidence="19">
    <location>
        <begin position="1166"/>
        <end position="1187"/>
    </location>
</feature>
<dbReference type="GO" id="GO:0016151">
    <property type="term" value="F:nickel cation binding"/>
    <property type="evidence" value="ECO:0007669"/>
    <property type="project" value="InterPro"/>
</dbReference>
<dbReference type="GO" id="GO:0022857">
    <property type="term" value="F:transmembrane transporter activity"/>
    <property type="evidence" value="ECO:0007669"/>
    <property type="project" value="InterPro"/>
</dbReference>
<feature type="binding site" description="via carbamate group" evidence="16">
    <location>
        <position position="499"/>
    </location>
    <ligand>
        <name>Ni(2+)</name>
        <dbReference type="ChEBI" id="CHEBI:49786"/>
        <label>1</label>
    </ligand>
</feature>
<gene>
    <name evidence="22" type="primary">URE1</name>
    <name evidence="22" type="ORF">VNI00_011907</name>
</gene>
<comment type="subcellular location">
    <subcellularLocation>
        <location evidence="1">Membrane</location>
        <topology evidence="1">Multi-pass membrane protein</topology>
    </subcellularLocation>
</comment>
<feature type="transmembrane region" description="Helical" evidence="19">
    <location>
        <begin position="1033"/>
        <end position="1051"/>
    </location>
</feature>
<evidence type="ECO:0000256" key="3">
    <source>
        <dbReference type="ARBA" id="ARBA00011643"/>
    </source>
</evidence>
<dbReference type="PROSITE" id="PS51368">
    <property type="entry name" value="UREASE_3"/>
    <property type="match status" value="1"/>
</dbReference>
<dbReference type="CDD" id="cd00375">
    <property type="entry name" value="Urease_alpha"/>
    <property type="match status" value="1"/>
</dbReference>
<dbReference type="SUPFAM" id="SSF103473">
    <property type="entry name" value="MFS general substrate transporter"/>
    <property type="match status" value="1"/>
</dbReference>
<dbReference type="InterPro" id="IPR029754">
    <property type="entry name" value="Urease_Ni-bd"/>
</dbReference>
<comment type="caution">
    <text evidence="22">The sequence shown here is derived from an EMBL/GenBank/DDBJ whole genome shotgun (WGS) entry which is preliminary data.</text>
</comment>
<dbReference type="NCBIfam" id="NF009671">
    <property type="entry name" value="PRK13192.1"/>
    <property type="match status" value="1"/>
</dbReference>
<dbReference type="Pfam" id="PF00449">
    <property type="entry name" value="Urease_alpha"/>
    <property type="match status" value="1"/>
</dbReference>
<feature type="binding site" evidence="18">
    <location>
        <position position="501"/>
    </location>
    <ligand>
        <name>substrate</name>
    </ligand>
</feature>
<dbReference type="NCBIfam" id="TIGR00193">
    <property type="entry name" value="urease_gam"/>
    <property type="match status" value="1"/>
</dbReference>
<evidence type="ECO:0000256" key="5">
    <source>
        <dbReference type="ARBA" id="ARBA00013883"/>
    </source>
</evidence>
<dbReference type="Gene3D" id="3.20.20.140">
    <property type="entry name" value="Metal-dependent hydrolases"/>
    <property type="match status" value="1"/>
</dbReference>
<dbReference type="GO" id="GO:0016020">
    <property type="term" value="C:membrane"/>
    <property type="evidence" value="ECO:0007669"/>
    <property type="project" value="UniProtKB-SubCell"/>
</dbReference>
<evidence type="ECO:0000256" key="1">
    <source>
        <dbReference type="ARBA" id="ARBA00004141"/>
    </source>
</evidence>
<feature type="modified residue" description="N6-carboxylysine" evidence="15">
    <location>
        <position position="499"/>
    </location>
</feature>
<dbReference type="InterPro" id="IPR017951">
    <property type="entry name" value="Urease_asu_c"/>
</dbReference>
<protein>
    <recommendedName>
        <fullName evidence="5">Urease</fullName>
        <ecNumber evidence="4">3.5.1.5</ecNumber>
    </recommendedName>
    <alternativeName>
        <fullName evidence="13">Urea amidohydrolase</fullName>
    </alternativeName>
</protein>
<dbReference type="Pfam" id="PF00699">
    <property type="entry name" value="Urease_beta"/>
    <property type="match status" value="1"/>
</dbReference>
<dbReference type="InterPro" id="IPR011612">
    <property type="entry name" value="Urease_alpha_N_dom"/>
</dbReference>
<dbReference type="NCBIfam" id="NF009686">
    <property type="entry name" value="PRK13207.1"/>
    <property type="match status" value="1"/>
</dbReference>
<evidence type="ECO:0000313" key="23">
    <source>
        <dbReference type="Proteomes" id="UP001383192"/>
    </source>
</evidence>
<dbReference type="PROSITE" id="PS50850">
    <property type="entry name" value="MFS"/>
    <property type="match status" value="1"/>
</dbReference>
<keyword evidence="6 16" id="KW-0533">Nickel</keyword>
<evidence type="ECO:0000256" key="16">
    <source>
        <dbReference type="PIRSR" id="PIRSR611612-51"/>
    </source>
</evidence>
<dbReference type="GO" id="GO:0043419">
    <property type="term" value="P:urea catabolic process"/>
    <property type="evidence" value="ECO:0007669"/>
    <property type="project" value="InterPro"/>
</dbReference>
<dbReference type="EC" id="3.5.1.5" evidence="4"/>
<dbReference type="NCBIfam" id="TIGR00192">
    <property type="entry name" value="urease_beta"/>
    <property type="match status" value="1"/>
</dbReference>
<keyword evidence="8 16" id="KW-0479">Metal-binding</keyword>
<evidence type="ECO:0000256" key="15">
    <source>
        <dbReference type="PIRSR" id="PIRSR611612-50"/>
    </source>
</evidence>
<dbReference type="GO" id="GO:0035550">
    <property type="term" value="C:urease complex"/>
    <property type="evidence" value="ECO:0007669"/>
    <property type="project" value="InterPro"/>
</dbReference>
<keyword evidence="7 19" id="KW-0812">Transmembrane</keyword>
<feature type="domain" description="Major facilitator superfamily (MFS) profile" evidence="20">
    <location>
        <begin position="984"/>
        <end position="1457"/>
    </location>
</feature>
<dbReference type="HAMAP" id="MF_01953">
    <property type="entry name" value="Urease_alpha"/>
    <property type="match status" value="1"/>
</dbReference>
<accession>A0AAW0C9Y3</accession>
<comment type="cofactor">
    <cofactor evidence="16">
        <name>Ni cation</name>
        <dbReference type="ChEBI" id="CHEBI:25516"/>
    </cofactor>
    <text evidence="16">Binds 2 nickel ions per subunit.</text>
</comment>
<dbReference type="InterPro" id="IPR017950">
    <property type="entry name" value="Urease_AS"/>
</dbReference>
<dbReference type="CDD" id="cd17364">
    <property type="entry name" value="MFS_PhT"/>
    <property type="match status" value="1"/>
</dbReference>
<evidence type="ECO:0000256" key="18">
    <source>
        <dbReference type="PROSITE-ProRule" id="PRU00700"/>
    </source>
</evidence>
<evidence type="ECO:0000259" key="20">
    <source>
        <dbReference type="PROSITE" id="PS50850"/>
    </source>
</evidence>
<evidence type="ECO:0000256" key="19">
    <source>
        <dbReference type="SAM" id="Phobius"/>
    </source>
</evidence>
<dbReference type="HAMAP" id="MF_01954">
    <property type="entry name" value="Urease_beta"/>
    <property type="match status" value="1"/>
</dbReference>
<evidence type="ECO:0000259" key="21">
    <source>
        <dbReference type="PROSITE" id="PS51368"/>
    </source>
</evidence>
<keyword evidence="23" id="KW-1185">Reference proteome</keyword>
<dbReference type="InterPro" id="IPR036259">
    <property type="entry name" value="MFS_trans_sf"/>
</dbReference>
<dbReference type="InterPro" id="IPR032466">
    <property type="entry name" value="Metal_Hydrolase"/>
</dbReference>
<dbReference type="InterPro" id="IPR005829">
    <property type="entry name" value="Sugar_transporter_CS"/>
</dbReference>
<evidence type="ECO:0000256" key="2">
    <source>
        <dbReference type="ARBA" id="ARBA00004897"/>
    </source>
</evidence>
<evidence type="ECO:0000256" key="7">
    <source>
        <dbReference type="ARBA" id="ARBA00022692"/>
    </source>
</evidence>
<feature type="transmembrane region" description="Helical" evidence="19">
    <location>
        <begin position="1435"/>
        <end position="1453"/>
    </location>
</feature>
<dbReference type="PANTHER" id="PTHR33569:SF1">
    <property type="entry name" value="UREASE"/>
    <property type="match status" value="1"/>
</dbReference>
<dbReference type="PANTHER" id="PTHR33569">
    <property type="entry name" value="UREASE"/>
    <property type="match status" value="1"/>
</dbReference>
<dbReference type="Proteomes" id="UP001383192">
    <property type="component" value="Unassembled WGS sequence"/>
</dbReference>
<dbReference type="PROSITE" id="PS01120">
    <property type="entry name" value="UREASE_1"/>
    <property type="match status" value="1"/>
</dbReference>
<dbReference type="SUPFAM" id="SSF54111">
    <property type="entry name" value="Urease, gamma-subunit"/>
    <property type="match status" value="1"/>
</dbReference>
<dbReference type="EMBL" id="JAYKXP010000053">
    <property type="protein sequence ID" value="KAK7035376.1"/>
    <property type="molecule type" value="Genomic_DNA"/>
</dbReference>
<evidence type="ECO:0000256" key="17">
    <source>
        <dbReference type="PIRSR" id="PIRSR611612-52"/>
    </source>
</evidence>
<proteinExistence type="inferred from homology"/>
<feature type="binding site" evidence="16">
    <location>
        <position position="409"/>
    </location>
    <ligand>
        <name>Ni(2+)</name>
        <dbReference type="ChEBI" id="CHEBI:49786"/>
        <label>1</label>
    </ligand>
</feature>
<feature type="binding site" evidence="16">
    <location>
        <position position="411"/>
    </location>
    <ligand>
        <name>Ni(2+)</name>
        <dbReference type="ChEBI" id="CHEBI:49786"/>
        <label>1</label>
    </ligand>
</feature>